<evidence type="ECO:0000256" key="1">
    <source>
        <dbReference type="ARBA" id="ARBA00023121"/>
    </source>
</evidence>
<dbReference type="GO" id="GO:0008289">
    <property type="term" value="F:lipid binding"/>
    <property type="evidence" value="ECO:0007669"/>
    <property type="project" value="UniProtKB-KW"/>
</dbReference>
<sequence>MRIQLMTDGGADIPQQLIEQMQLEIVPLYLNFSDGEYKTGHSLKLADFHQKVKKLNEVPLSAAPSPNDFYEAYKKVPQDKPIIMLSLSKELSSTYQNAVTAKNMLEKEEPARKIAVINTKTASGGIALLLHDLYNKIQAGYTFEQVVQHTEERVGDTITLFVLQTLDNLVRGGRISKVTGKIAKTLSIKLLMRGSEQGEIEVTERIRGEKRAVNRFIQQIGEYTKNAENKSLFMTHCNSESRATKLLNEIKEKYSFKETFLTDTGPIIATHGGDGAIVIAFFKDRKK</sequence>
<dbReference type="PROSITE" id="PS51482">
    <property type="entry name" value="DEGV"/>
    <property type="match status" value="1"/>
</dbReference>
<comment type="caution">
    <text evidence="2">The sequence shown here is derived from an EMBL/GenBank/DDBJ whole genome shotgun (WGS) entry which is preliminary data.</text>
</comment>
<evidence type="ECO:0000313" key="2">
    <source>
        <dbReference type="EMBL" id="GGN58698.1"/>
    </source>
</evidence>
<dbReference type="InterPro" id="IPR050270">
    <property type="entry name" value="DegV_domain_contain"/>
</dbReference>
<reference evidence="2" key="2">
    <citation type="submission" date="2020-09" db="EMBL/GenBank/DDBJ databases">
        <authorList>
            <person name="Sun Q."/>
            <person name="Ohkuma M."/>
        </authorList>
    </citation>
    <scope>NUCLEOTIDE SEQUENCE</scope>
    <source>
        <strain evidence="2">JCM 17251</strain>
    </source>
</reference>
<reference evidence="2" key="1">
    <citation type="journal article" date="2014" name="Int. J. Syst. Evol. Microbiol.">
        <title>Complete genome sequence of Corynebacterium casei LMG S-19264T (=DSM 44701T), isolated from a smear-ripened cheese.</title>
        <authorList>
            <consortium name="US DOE Joint Genome Institute (JGI-PGF)"/>
            <person name="Walter F."/>
            <person name="Albersmeier A."/>
            <person name="Kalinowski J."/>
            <person name="Ruckert C."/>
        </authorList>
    </citation>
    <scope>NUCLEOTIDE SEQUENCE</scope>
    <source>
        <strain evidence="2">JCM 17251</strain>
    </source>
</reference>
<dbReference type="PANTHER" id="PTHR33434:SF2">
    <property type="entry name" value="FATTY ACID-BINDING PROTEIN TM_1468"/>
    <property type="match status" value="1"/>
</dbReference>
<dbReference type="NCBIfam" id="TIGR00762">
    <property type="entry name" value="DegV"/>
    <property type="match status" value="1"/>
</dbReference>
<dbReference type="InterPro" id="IPR003797">
    <property type="entry name" value="DegV"/>
</dbReference>
<dbReference type="PANTHER" id="PTHR33434">
    <property type="entry name" value="DEGV DOMAIN-CONTAINING PROTEIN DR_1986-RELATED"/>
    <property type="match status" value="1"/>
</dbReference>
<dbReference type="AlphaFoldDB" id="A0A917XYF9"/>
<keyword evidence="3" id="KW-1185">Reference proteome</keyword>
<organism evidence="2 3">
    <name type="scientific">Oceanobacillus indicireducens</name>
    <dbReference type="NCBI Taxonomy" id="1004261"/>
    <lineage>
        <taxon>Bacteria</taxon>
        <taxon>Bacillati</taxon>
        <taxon>Bacillota</taxon>
        <taxon>Bacilli</taxon>
        <taxon>Bacillales</taxon>
        <taxon>Bacillaceae</taxon>
        <taxon>Oceanobacillus</taxon>
    </lineage>
</organism>
<gene>
    <name evidence="2" type="ORF">GCM10007971_21070</name>
</gene>
<dbReference type="Proteomes" id="UP000624041">
    <property type="component" value="Unassembled WGS sequence"/>
</dbReference>
<dbReference type="InterPro" id="IPR043168">
    <property type="entry name" value="DegV_C"/>
</dbReference>
<dbReference type="RefSeq" id="WP_188857123.1">
    <property type="nucleotide sequence ID" value="NZ_BMOS01000013.1"/>
</dbReference>
<dbReference type="Gene3D" id="3.30.1180.10">
    <property type="match status" value="1"/>
</dbReference>
<dbReference type="SUPFAM" id="SSF82549">
    <property type="entry name" value="DAK1/DegV-like"/>
    <property type="match status" value="1"/>
</dbReference>
<proteinExistence type="predicted"/>
<protein>
    <recommendedName>
        <fullName evidence="4">DegV family protein</fullName>
    </recommendedName>
</protein>
<name>A0A917XYF9_9BACI</name>
<dbReference type="Gene3D" id="3.40.50.10170">
    <property type="match status" value="1"/>
</dbReference>
<evidence type="ECO:0008006" key="4">
    <source>
        <dbReference type="Google" id="ProtNLM"/>
    </source>
</evidence>
<dbReference type="Pfam" id="PF02645">
    <property type="entry name" value="DegV"/>
    <property type="match status" value="1"/>
</dbReference>
<evidence type="ECO:0000313" key="3">
    <source>
        <dbReference type="Proteomes" id="UP000624041"/>
    </source>
</evidence>
<keyword evidence="1" id="KW-0446">Lipid-binding</keyword>
<accession>A0A917XYF9</accession>
<dbReference type="EMBL" id="BMOS01000013">
    <property type="protein sequence ID" value="GGN58698.1"/>
    <property type="molecule type" value="Genomic_DNA"/>
</dbReference>